<evidence type="ECO:0000313" key="2">
    <source>
        <dbReference type="EMBL" id="RWU04456.1"/>
    </source>
</evidence>
<evidence type="ECO:0008006" key="4">
    <source>
        <dbReference type="Google" id="ProtNLM"/>
    </source>
</evidence>
<gene>
    <name evidence="2" type="ORF">DPV69_19275</name>
</gene>
<dbReference type="AlphaFoldDB" id="A0A443YL26"/>
<keyword evidence="1" id="KW-0732">Signal</keyword>
<evidence type="ECO:0000313" key="3">
    <source>
        <dbReference type="Proteomes" id="UP000284120"/>
    </source>
</evidence>
<dbReference type="RefSeq" id="WP_113649048.1">
    <property type="nucleotide sequence ID" value="NZ_QMHN01000007.1"/>
</dbReference>
<name>A0A443YL26_9SPHI</name>
<keyword evidence="3" id="KW-1185">Reference proteome</keyword>
<protein>
    <recommendedName>
        <fullName evidence="4">Porin</fullName>
    </recommendedName>
</protein>
<evidence type="ECO:0000256" key="1">
    <source>
        <dbReference type="SAM" id="SignalP"/>
    </source>
</evidence>
<dbReference type="Pfam" id="PF14121">
    <property type="entry name" value="Porin_10"/>
    <property type="match status" value="1"/>
</dbReference>
<dbReference type="EMBL" id="SAYW01000007">
    <property type="protein sequence ID" value="RWU04456.1"/>
    <property type="molecule type" value="Genomic_DNA"/>
</dbReference>
<sequence length="668" mass="76407">MQKLFVAVSFFLLLGVANAFAQDLKTSIAGNKELDSLRKKEQSARDSVIFNAKYIRYTTRKLTKDSIQTIPLDTTLTGIQQFSPIAQPRRPTVGTGLVGLAATSLLFEPVKTIGFDAGFHSLDYYKFTHDDIKFYRARTPFTSLSYISAGDNVQLLKIIHSQNIKPNWNFGANFNRIGANGFYQHQRGDDLNGTLFTWYQTKNKRYNIWVDAVFNTLKAEENGSILKDSIIFAPAGNNLATKEAEPVRLKSARQLYRDNSLMIRQSYFVGRIDSTENANNQNILPTNKITHTLTYTNSSYSFKKDEEDTYGILPAPRNLSTFTNDTTNVKHLQNEFIYSFFLRAKGSSVIKNELKIDAGIRYDMYTFKQQMLQKDKTLFYARDFNAQNTTILGAIGYRFSNKVDVNLDVQQILQGFNAGDYLYEAKSNFSLSNKAGKIVMSAYTQNKSPEEIYNRYFGNYYDWNQRANLSRTKTTNFTFTYLNNFLKLDASAAYYLISNYLYFTASPTITNAIIPAQNSSEISILQLKVGKQVDAGSFHVSAYGVYQKTDQQRILRMPEIYLFASVYKDQTFFKFLKTQLGFDVFYNDTYLAKSYAIAASQFYNGKDITFSSKPVVDAWIKVGLRRANLFVKYQNAAQGLFNNGTYTVNRYPMPDRLLLFGLTWNFYD</sequence>
<reference evidence="2 3" key="1">
    <citation type="submission" date="2018-06" db="EMBL/GenBank/DDBJ databases">
        <title>Pedobacter endophyticus sp. nov., an endophytic bacterium isolated from a leaf of Triticum aestivum.</title>
        <authorList>
            <person name="Zhang L."/>
        </authorList>
    </citation>
    <scope>NUCLEOTIDE SEQUENCE [LARGE SCALE GENOMIC DNA]</scope>
    <source>
        <strain evidence="2 3">CM134L-2</strain>
    </source>
</reference>
<dbReference type="InterPro" id="IPR025631">
    <property type="entry name" value="Porin_10"/>
</dbReference>
<accession>A0A443YL26</accession>
<proteinExistence type="predicted"/>
<organism evidence="2 3">
    <name type="scientific">Pedobacter chitinilyticus</name>
    <dbReference type="NCBI Taxonomy" id="2233776"/>
    <lineage>
        <taxon>Bacteria</taxon>
        <taxon>Pseudomonadati</taxon>
        <taxon>Bacteroidota</taxon>
        <taxon>Sphingobacteriia</taxon>
        <taxon>Sphingobacteriales</taxon>
        <taxon>Sphingobacteriaceae</taxon>
        <taxon>Pedobacter</taxon>
    </lineage>
</organism>
<feature type="signal peptide" evidence="1">
    <location>
        <begin position="1"/>
        <end position="21"/>
    </location>
</feature>
<dbReference type="SUPFAM" id="SSF56935">
    <property type="entry name" value="Porins"/>
    <property type="match status" value="1"/>
</dbReference>
<dbReference type="OrthoDB" id="1489309at2"/>
<comment type="caution">
    <text evidence="2">The sequence shown here is derived from an EMBL/GenBank/DDBJ whole genome shotgun (WGS) entry which is preliminary data.</text>
</comment>
<feature type="chain" id="PRO_5019308875" description="Porin" evidence="1">
    <location>
        <begin position="22"/>
        <end position="668"/>
    </location>
</feature>
<dbReference type="Proteomes" id="UP000284120">
    <property type="component" value="Unassembled WGS sequence"/>
</dbReference>